<dbReference type="GeneID" id="85494526"/>
<feature type="domain" description="SMP-30/Gluconolactonase/LRE-like region" evidence="1">
    <location>
        <begin position="44"/>
        <end position="295"/>
    </location>
</feature>
<dbReference type="AlphaFoldDB" id="A0AA48I3W5"/>
<dbReference type="InterPro" id="IPR051262">
    <property type="entry name" value="SMP-30/CGR1_Lactonase"/>
</dbReference>
<dbReference type="EMBL" id="AP028214">
    <property type="protein sequence ID" value="BEI90656.1"/>
    <property type="molecule type" value="Genomic_DNA"/>
</dbReference>
<dbReference type="Pfam" id="PF08450">
    <property type="entry name" value="SGL"/>
    <property type="match status" value="1"/>
</dbReference>
<evidence type="ECO:0000313" key="2">
    <source>
        <dbReference type="EMBL" id="BEI90656.1"/>
    </source>
</evidence>
<protein>
    <recommendedName>
        <fullName evidence="1">SMP-30/Gluconolactonase/LRE-like region domain-containing protein</fullName>
    </recommendedName>
</protein>
<name>A0AA48I3W5_9TREE</name>
<sequence length="322" mass="34772">MAGFFATPPTLEGKLLTTVPKSLYAEGTSDWSPGNGPPPPIFLEGITTDTQGNLWVVDIGHGRILRFDLTGERKAATQFDSTGEWKAATQFQGNPNGLAIARDGRIMIADYAEGILAYDPTSGVAPHLARRNLERFKGPNDLIVGRNGDLYFTDQGQTDMADPTGRVYRLSETGKLDMLIGNGPSPNGLVLSPDESILYVAMTRDNSVWRCPLHKDGTTTKVARFFSTNGSTGPDGLTVDVEGNLFICMPPLGAIFVISPLGEPVARIIAPKTDKSAMLTNCIFGSRPTDRKRLYFCDSLAGAVGYIDWHCEGGTPLRSTKE</sequence>
<dbReference type="PANTHER" id="PTHR47572:SF5">
    <property type="entry name" value="BLR2277 PROTEIN"/>
    <property type="match status" value="1"/>
</dbReference>
<dbReference type="SUPFAM" id="SSF63829">
    <property type="entry name" value="Calcium-dependent phosphotriesterase"/>
    <property type="match status" value="1"/>
</dbReference>
<dbReference type="InterPro" id="IPR013658">
    <property type="entry name" value="SGL"/>
</dbReference>
<evidence type="ECO:0000259" key="1">
    <source>
        <dbReference type="Pfam" id="PF08450"/>
    </source>
</evidence>
<gene>
    <name evidence="2" type="primary">CTBP1</name>
    <name evidence="2" type="ORF">CcaverHIS019_0307260</name>
</gene>
<dbReference type="PANTHER" id="PTHR47572">
    <property type="entry name" value="LIPOPROTEIN-RELATED"/>
    <property type="match status" value="1"/>
</dbReference>
<reference evidence="2" key="1">
    <citation type="journal article" date="2023" name="BMC Genomics">
        <title>Chromosome-level genome assemblies of Cutaneotrichosporon spp. (Trichosporonales, Basidiomycota) reveal imbalanced evolution between nucleotide sequences and chromosome synteny.</title>
        <authorList>
            <person name="Kobayashi Y."/>
            <person name="Kayamori A."/>
            <person name="Aoki K."/>
            <person name="Shiwa Y."/>
            <person name="Matsutani M."/>
            <person name="Fujita N."/>
            <person name="Sugita T."/>
            <person name="Iwasaki W."/>
            <person name="Tanaka N."/>
            <person name="Takashima M."/>
        </authorList>
    </citation>
    <scope>NUCLEOTIDE SEQUENCE</scope>
    <source>
        <strain evidence="2">HIS019</strain>
    </source>
</reference>
<dbReference type="InterPro" id="IPR011042">
    <property type="entry name" value="6-blade_b-propeller_TolB-like"/>
</dbReference>
<keyword evidence="3" id="KW-1185">Reference proteome</keyword>
<proteinExistence type="predicted"/>
<evidence type="ECO:0000313" key="3">
    <source>
        <dbReference type="Proteomes" id="UP001233271"/>
    </source>
</evidence>
<dbReference type="RefSeq" id="XP_060455921.1">
    <property type="nucleotide sequence ID" value="XM_060599204.1"/>
</dbReference>
<organism evidence="2 3">
    <name type="scientific">Cutaneotrichosporon cavernicola</name>
    <dbReference type="NCBI Taxonomy" id="279322"/>
    <lineage>
        <taxon>Eukaryota</taxon>
        <taxon>Fungi</taxon>
        <taxon>Dikarya</taxon>
        <taxon>Basidiomycota</taxon>
        <taxon>Agaricomycotina</taxon>
        <taxon>Tremellomycetes</taxon>
        <taxon>Trichosporonales</taxon>
        <taxon>Trichosporonaceae</taxon>
        <taxon>Cutaneotrichosporon</taxon>
    </lineage>
</organism>
<dbReference type="Proteomes" id="UP001233271">
    <property type="component" value="Chromosome 3"/>
</dbReference>
<dbReference type="Gene3D" id="2.120.10.30">
    <property type="entry name" value="TolB, C-terminal domain"/>
    <property type="match status" value="1"/>
</dbReference>
<accession>A0AA48I3W5</accession>
<dbReference type="KEGG" id="ccac:CcaHIS019_0307260"/>